<sequence length="398" mass="43567">MAPRRPHSKSRKGCLECKRRHNKCDEVHPQCASCKRLDVPCIWPEVVVRSQSSTTNSSSTSTSSRASTTAARRRRPHRPSPPNPLGTLINLNDRLTPPRLANPGPGGPPIFTIEDMQLFHQYTTATYATLDTSPAQYPIWQRAVVDVGFEHAFVLRGMMALSALHLATGGGDVGRRWVAISSANLNVALTQFRQLLEAGVDDRNCVAVFAFSATIVVHALAAGQAAAGTVDPVAEMIQCVRMVKGVTWAVLSKWVELLGSVVGPLVANGLRRGVSAEIDDVAVLREMVEEECVGEAAAEEREVCGGAVDFLCEVAREGRGCPPGDSVLGIVFSWPVLLPEAFLGFLAERRPVSLVILLHYTALMDQSGDFWWMSGWHQRVKEFVDPFLPQRIKKWVPE</sequence>
<evidence type="ECO:0000256" key="1">
    <source>
        <dbReference type="ARBA" id="ARBA00023242"/>
    </source>
</evidence>
<name>A0AA39W3V6_9PEZI</name>
<dbReference type="CDD" id="cd00067">
    <property type="entry name" value="GAL4"/>
    <property type="match status" value="1"/>
</dbReference>
<evidence type="ECO:0000256" key="2">
    <source>
        <dbReference type="SAM" id="MobiDB-lite"/>
    </source>
</evidence>
<feature type="domain" description="Zn(2)-C6 fungal-type" evidence="3">
    <location>
        <begin position="13"/>
        <end position="43"/>
    </location>
</feature>
<reference evidence="4" key="1">
    <citation type="submission" date="2023-06" db="EMBL/GenBank/DDBJ databases">
        <title>Multi-omics analyses reveal the molecular pathogenesis toolkit of Lasiodiplodia hormozganensis, a cross-kingdom pathogen.</title>
        <authorList>
            <person name="Felix C."/>
            <person name="Meneses R."/>
            <person name="Goncalves M.F.M."/>
            <person name="Tilleman L."/>
            <person name="Duarte A.S."/>
            <person name="Jorrin-Novo J.V."/>
            <person name="Van De Peer Y."/>
            <person name="Deforce D."/>
            <person name="Van Nieuwerburgh F."/>
            <person name="Esteves A.C."/>
            <person name="Alves A."/>
        </authorList>
    </citation>
    <scope>NUCLEOTIDE SEQUENCE</scope>
    <source>
        <strain evidence="4">CBS 339.90</strain>
    </source>
</reference>
<dbReference type="InterPro" id="IPR001138">
    <property type="entry name" value="Zn2Cys6_DnaBD"/>
</dbReference>
<evidence type="ECO:0000259" key="3">
    <source>
        <dbReference type="PROSITE" id="PS50048"/>
    </source>
</evidence>
<accession>A0AA39W3V6</accession>
<feature type="compositionally biased region" description="Low complexity" evidence="2">
    <location>
        <begin position="50"/>
        <end position="70"/>
    </location>
</feature>
<dbReference type="EMBL" id="JAUJDW010000238">
    <property type="protein sequence ID" value="KAK0609819.1"/>
    <property type="molecule type" value="Genomic_DNA"/>
</dbReference>
<dbReference type="PANTHER" id="PTHR47784:SF5">
    <property type="entry name" value="STEROL UPTAKE CONTROL PROTEIN 2"/>
    <property type="match status" value="1"/>
</dbReference>
<comment type="caution">
    <text evidence="4">The sequence shown here is derived from an EMBL/GenBank/DDBJ whole genome shotgun (WGS) entry which is preliminary data.</text>
</comment>
<dbReference type="GO" id="GO:0008270">
    <property type="term" value="F:zinc ion binding"/>
    <property type="evidence" value="ECO:0007669"/>
    <property type="project" value="InterPro"/>
</dbReference>
<organism evidence="4 5">
    <name type="scientific">Lasiodiplodia hormozganensis</name>
    <dbReference type="NCBI Taxonomy" id="869390"/>
    <lineage>
        <taxon>Eukaryota</taxon>
        <taxon>Fungi</taxon>
        <taxon>Dikarya</taxon>
        <taxon>Ascomycota</taxon>
        <taxon>Pezizomycotina</taxon>
        <taxon>Dothideomycetes</taxon>
        <taxon>Dothideomycetes incertae sedis</taxon>
        <taxon>Botryosphaeriales</taxon>
        <taxon>Botryosphaeriaceae</taxon>
        <taxon>Lasiodiplodia</taxon>
    </lineage>
</organism>
<gene>
    <name evidence="4" type="ORF">DIS24_g12231</name>
</gene>
<dbReference type="InterPro" id="IPR036864">
    <property type="entry name" value="Zn2-C6_fun-type_DNA-bd_sf"/>
</dbReference>
<dbReference type="Proteomes" id="UP001175001">
    <property type="component" value="Unassembled WGS sequence"/>
</dbReference>
<dbReference type="PROSITE" id="PS00463">
    <property type="entry name" value="ZN2_CY6_FUNGAL_1"/>
    <property type="match status" value="1"/>
</dbReference>
<dbReference type="Pfam" id="PF00172">
    <property type="entry name" value="Zn_clus"/>
    <property type="match status" value="1"/>
</dbReference>
<evidence type="ECO:0000313" key="4">
    <source>
        <dbReference type="EMBL" id="KAK0609819.1"/>
    </source>
</evidence>
<keyword evidence="5" id="KW-1185">Reference proteome</keyword>
<dbReference type="Gene3D" id="4.10.240.10">
    <property type="entry name" value="Zn(2)-C6 fungal-type DNA-binding domain"/>
    <property type="match status" value="1"/>
</dbReference>
<dbReference type="PROSITE" id="PS50048">
    <property type="entry name" value="ZN2_CY6_FUNGAL_2"/>
    <property type="match status" value="1"/>
</dbReference>
<dbReference type="SMART" id="SM00066">
    <property type="entry name" value="GAL4"/>
    <property type="match status" value="1"/>
</dbReference>
<dbReference type="GO" id="GO:0001228">
    <property type="term" value="F:DNA-binding transcription activator activity, RNA polymerase II-specific"/>
    <property type="evidence" value="ECO:0007669"/>
    <property type="project" value="TreeGrafter"/>
</dbReference>
<feature type="region of interest" description="Disordered" evidence="2">
    <location>
        <begin position="50"/>
        <end position="105"/>
    </location>
</feature>
<keyword evidence="1" id="KW-0539">Nucleus</keyword>
<dbReference type="AlphaFoldDB" id="A0AA39W3V6"/>
<dbReference type="PANTHER" id="PTHR47784">
    <property type="entry name" value="STEROL UPTAKE CONTROL PROTEIN 2"/>
    <property type="match status" value="1"/>
</dbReference>
<protein>
    <submittedName>
        <fullName evidence="4">Transcriptional regulatory protein</fullName>
    </submittedName>
</protein>
<evidence type="ECO:0000313" key="5">
    <source>
        <dbReference type="Proteomes" id="UP001175001"/>
    </source>
</evidence>
<proteinExistence type="predicted"/>
<dbReference type="SUPFAM" id="SSF57701">
    <property type="entry name" value="Zn2/Cys6 DNA-binding domain"/>
    <property type="match status" value="1"/>
</dbReference>
<dbReference type="InterPro" id="IPR053157">
    <property type="entry name" value="Sterol_Uptake_Regulator"/>
</dbReference>